<name>A0A8S5RW86_9CAUD</name>
<proteinExistence type="predicted"/>
<accession>A0A8S5RW86</accession>
<evidence type="ECO:0000313" key="1">
    <source>
        <dbReference type="EMBL" id="DAF42873.1"/>
    </source>
</evidence>
<dbReference type="EMBL" id="BK032497">
    <property type="protein sequence ID" value="DAF42873.1"/>
    <property type="molecule type" value="Genomic_DNA"/>
</dbReference>
<protein>
    <submittedName>
        <fullName evidence="1">Uncharacterized protein</fullName>
    </submittedName>
</protein>
<sequence length="429" mass="50595">MTTFTELLREAKDEPKIKIKERPINLDLQKTIDSLNKMFNENWTPLFDENKEYELWDKYNSHIYFGKDYKYVLLAGKTPINKVELLPVNWLFIKKFPYSTKILYVIVLRELVQQKLSAKFSEAISVSGLAEIFDDVQDLDYLIKSMNNVLGENTLIEKDNSIKFKNEIISVPNLQLMKDCYNVKNEELFDAITSKHYEEINLDLFNMLNTHEKIYPTLIKLLNKLKTLYLDEVHTYYKDECIKYAEAEFEILCEDYSINPNHYVLCPVIFKNKLTWDIRSKNRLKLPTFYLLNHWSTHKAMKSISESAFRESLGSMVKPIEDEALRLECNSTVDKIVNESLKPIKKLNLSMRDLDNEIDFNSCKINVKTKDGKLTLKYKDYTFHVPYYSPNSVHTYFEKENGIEDNKIWAKTKEDIQTVADLFIEFLNS</sequence>
<organism evidence="1">
    <name type="scientific">Siphoviridae sp. ctHip2</name>
    <dbReference type="NCBI Taxonomy" id="2827830"/>
    <lineage>
        <taxon>Viruses</taxon>
        <taxon>Duplodnaviria</taxon>
        <taxon>Heunggongvirae</taxon>
        <taxon>Uroviricota</taxon>
        <taxon>Caudoviricetes</taxon>
    </lineage>
</organism>
<reference evidence="1" key="1">
    <citation type="journal article" date="2021" name="Proc. Natl. Acad. Sci. U.S.A.">
        <title>A Catalog of Tens of Thousands of Viruses from Human Metagenomes Reveals Hidden Associations with Chronic Diseases.</title>
        <authorList>
            <person name="Tisza M.J."/>
            <person name="Buck C.B."/>
        </authorList>
    </citation>
    <scope>NUCLEOTIDE SEQUENCE</scope>
    <source>
        <strain evidence="1">CtHip2</strain>
    </source>
</reference>